<proteinExistence type="predicted"/>
<feature type="non-terminal residue" evidence="2">
    <location>
        <position position="64"/>
    </location>
</feature>
<feature type="transmembrane region" description="Helical" evidence="1">
    <location>
        <begin position="31"/>
        <end position="48"/>
    </location>
</feature>
<reference evidence="2 3" key="1">
    <citation type="journal article" date="2017" name="Int. J. Parasitol.">
        <title>The genome of the protozoan parasite Cystoisospora suis and a reverse vaccinology approach to identify vaccine candidates.</title>
        <authorList>
            <person name="Palmieri N."/>
            <person name="Shrestha A."/>
            <person name="Ruttkowski B."/>
            <person name="Beck T."/>
            <person name="Vogl C."/>
            <person name="Tomley F."/>
            <person name="Blake D.P."/>
            <person name="Joachim A."/>
        </authorList>
    </citation>
    <scope>NUCLEOTIDE SEQUENCE [LARGE SCALE GENOMIC DNA]</scope>
    <source>
        <strain evidence="2 3">Wien I</strain>
    </source>
</reference>
<sequence>MKGGVPFSFFFFFFLSVCFLFMNFFSSLEGLAPWCLSSPIVLGTLFCVRTMSPNSMTKLFAILF</sequence>
<keyword evidence="1" id="KW-0472">Membrane</keyword>
<dbReference type="EMBL" id="MIGC01000738">
    <property type="protein sequence ID" value="PHJ24322.1"/>
    <property type="molecule type" value="Genomic_DNA"/>
</dbReference>
<evidence type="ECO:0000313" key="2">
    <source>
        <dbReference type="EMBL" id="PHJ24322.1"/>
    </source>
</evidence>
<accession>A0A2C6LB51</accession>
<dbReference type="GeneID" id="94425240"/>
<dbReference type="AlphaFoldDB" id="A0A2C6LB51"/>
<dbReference type="RefSeq" id="XP_067925995.1">
    <property type="nucleotide sequence ID" value="XM_068062029.1"/>
</dbReference>
<feature type="transmembrane region" description="Helical" evidence="1">
    <location>
        <begin position="7"/>
        <end position="25"/>
    </location>
</feature>
<organism evidence="2 3">
    <name type="scientific">Cystoisospora suis</name>
    <dbReference type="NCBI Taxonomy" id="483139"/>
    <lineage>
        <taxon>Eukaryota</taxon>
        <taxon>Sar</taxon>
        <taxon>Alveolata</taxon>
        <taxon>Apicomplexa</taxon>
        <taxon>Conoidasida</taxon>
        <taxon>Coccidia</taxon>
        <taxon>Eucoccidiorida</taxon>
        <taxon>Eimeriorina</taxon>
        <taxon>Sarcocystidae</taxon>
        <taxon>Cystoisospora</taxon>
    </lineage>
</organism>
<keyword evidence="3" id="KW-1185">Reference proteome</keyword>
<comment type="caution">
    <text evidence="2">The sequence shown here is derived from an EMBL/GenBank/DDBJ whole genome shotgun (WGS) entry which is preliminary data.</text>
</comment>
<evidence type="ECO:0000256" key="1">
    <source>
        <dbReference type="SAM" id="Phobius"/>
    </source>
</evidence>
<keyword evidence="1" id="KW-0812">Transmembrane</keyword>
<gene>
    <name evidence="2" type="ORF">CSUI_001826</name>
</gene>
<dbReference type="VEuPathDB" id="ToxoDB:CSUI_001826"/>
<keyword evidence="1" id="KW-1133">Transmembrane helix</keyword>
<dbReference type="Proteomes" id="UP000221165">
    <property type="component" value="Unassembled WGS sequence"/>
</dbReference>
<evidence type="ECO:0008006" key="4">
    <source>
        <dbReference type="Google" id="ProtNLM"/>
    </source>
</evidence>
<evidence type="ECO:0000313" key="3">
    <source>
        <dbReference type="Proteomes" id="UP000221165"/>
    </source>
</evidence>
<name>A0A2C6LB51_9APIC</name>
<protein>
    <recommendedName>
        <fullName evidence="4">Transmembrane protein</fullName>
    </recommendedName>
</protein>